<accession>A0AAV2B373</accession>
<evidence type="ECO:0000313" key="2">
    <source>
        <dbReference type="Proteomes" id="UP001497382"/>
    </source>
</evidence>
<sequence>MHGRKIYVIHSMTDRWISWTSFQLSLNVRRLSVLHINNRISYASHGQNIQHKQTIL</sequence>
<dbReference type="AlphaFoldDB" id="A0AAV2B373"/>
<organism evidence="1 2">
    <name type="scientific">Larinioides sclopetarius</name>
    <dbReference type="NCBI Taxonomy" id="280406"/>
    <lineage>
        <taxon>Eukaryota</taxon>
        <taxon>Metazoa</taxon>
        <taxon>Ecdysozoa</taxon>
        <taxon>Arthropoda</taxon>
        <taxon>Chelicerata</taxon>
        <taxon>Arachnida</taxon>
        <taxon>Araneae</taxon>
        <taxon>Araneomorphae</taxon>
        <taxon>Entelegynae</taxon>
        <taxon>Araneoidea</taxon>
        <taxon>Araneidae</taxon>
        <taxon>Larinioides</taxon>
    </lineage>
</organism>
<protein>
    <submittedName>
        <fullName evidence="1">Uncharacterized protein</fullName>
    </submittedName>
</protein>
<keyword evidence="2" id="KW-1185">Reference proteome</keyword>
<reference evidence="1 2" key="1">
    <citation type="submission" date="2024-04" db="EMBL/GenBank/DDBJ databases">
        <authorList>
            <person name="Rising A."/>
            <person name="Reimegard J."/>
            <person name="Sonavane S."/>
            <person name="Akerstrom W."/>
            <person name="Nylinder S."/>
            <person name="Hedman E."/>
            <person name="Kallberg Y."/>
        </authorList>
    </citation>
    <scope>NUCLEOTIDE SEQUENCE [LARGE SCALE GENOMIC DNA]</scope>
</reference>
<dbReference type="EMBL" id="CAXIEN010000266">
    <property type="protein sequence ID" value="CAL1290532.1"/>
    <property type="molecule type" value="Genomic_DNA"/>
</dbReference>
<proteinExistence type="predicted"/>
<comment type="caution">
    <text evidence="1">The sequence shown here is derived from an EMBL/GenBank/DDBJ whole genome shotgun (WGS) entry which is preliminary data.</text>
</comment>
<dbReference type="Proteomes" id="UP001497382">
    <property type="component" value="Unassembled WGS sequence"/>
</dbReference>
<evidence type="ECO:0000313" key="1">
    <source>
        <dbReference type="EMBL" id="CAL1290532.1"/>
    </source>
</evidence>
<name>A0AAV2B373_9ARAC</name>
<gene>
    <name evidence="1" type="ORF">LARSCL_LOCUS16546</name>
</gene>